<dbReference type="InterPro" id="IPR005243">
    <property type="entry name" value="THIRX-like_proc"/>
</dbReference>
<organism evidence="2 3">
    <name type="scientific">Candidatus Gallilactobacillus intestinavium</name>
    <dbReference type="NCBI Taxonomy" id="2840838"/>
    <lineage>
        <taxon>Bacteria</taxon>
        <taxon>Bacillati</taxon>
        <taxon>Bacillota</taxon>
        <taxon>Bacilli</taxon>
        <taxon>Lactobacillales</taxon>
        <taxon>Lactobacillaceae</taxon>
        <taxon>Lactobacillaceae incertae sedis</taxon>
        <taxon>Candidatus Gallilactobacillus</taxon>
    </lineage>
</organism>
<dbReference type="Pfam" id="PF13192">
    <property type="entry name" value="Thioredoxin_3"/>
    <property type="match status" value="1"/>
</dbReference>
<dbReference type="PANTHER" id="PTHR36450">
    <property type="entry name" value="THIOREDOXIN"/>
    <property type="match status" value="1"/>
</dbReference>
<reference evidence="2" key="2">
    <citation type="journal article" date="2021" name="PeerJ">
        <title>Extensive microbial diversity within the chicken gut microbiome revealed by metagenomics and culture.</title>
        <authorList>
            <person name="Gilroy R."/>
            <person name="Ravi A."/>
            <person name="Getino M."/>
            <person name="Pursley I."/>
            <person name="Horton D.L."/>
            <person name="Alikhan N.F."/>
            <person name="Baker D."/>
            <person name="Gharbi K."/>
            <person name="Hall N."/>
            <person name="Watson M."/>
            <person name="Adriaenssens E.M."/>
            <person name="Foster-Nyarko E."/>
            <person name="Jarju S."/>
            <person name="Secka A."/>
            <person name="Antonio M."/>
            <person name="Oren A."/>
            <person name="Chaudhuri R.R."/>
            <person name="La Ragione R."/>
            <person name="Hildebrand F."/>
            <person name="Pallen M.J."/>
        </authorList>
    </citation>
    <scope>NUCLEOTIDE SEQUENCE</scope>
    <source>
        <strain evidence="2">C6-149</strain>
    </source>
</reference>
<comment type="caution">
    <text evidence="2">The sequence shown here is derived from an EMBL/GenBank/DDBJ whole genome shotgun (WGS) entry which is preliminary data.</text>
</comment>
<feature type="domain" description="Thioredoxin-like fold" evidence="1">
    <location>
        <begin position="8"/>
        <end position="81"/>
    </location>
</feature>
<proteinExistence type="predicted"/>
<dbReference type="SUPFAM" id="SSF52833">
    <property type="entry name" value="Thioredoxin-like"/>
    <property type="match status" value="1"/>
</dbReference>
<name>A0A9D9E4A2_9LACO</name>
<dbReference type="NCBIfam" id="TIGR00412">
    <property type="entry name" value="redox_disulf_2"/>
    <property type="match status" value="1"/>
</dbReference>
<dbReference type="Proteomes" id="UP000823614">
    <property type="component" value="Unassembled WGS sequence"/>
</dbReference>
<reference evidence="2" key="1">
    <citation type="submission" date="2020-10" db="EMBL/GenBank/DDBJ databases">
        <authorList>
            <person name="Gilroy R."/>
        </authorList>
    </citation>
    <scope>NUCLEOTIDE SEQUENCE</scope>
    <source>
        <strain evidence="2">C6-149</strain>
    </source>
</reference>
<protein>
    <submittedName>
        <fullName evidence="2">Thioredoxin family protein</fullName>
    </submittedName>
</protein>
<gene>
    <name evidence="2" type="ORF">IAA89_01315</name>
</gene>
<dbReference type="EMBL" id="JADIMP010000024">
    <property type="protein sequence ID" value="MBO8441079.1"/>
    <property type="molecule type" value="Genomic_DNA"/>
</dbReference>
<sequence>MNVINDKDIIVLGTGCPKCKKLSDNVQKVINDNNLKQSFTYLTDSVLMANLGIMSSPALIIHGNTVSTGKLLTSKEIVKLFQQNNIL</sequence>
<accession>A0A9D9E4A2</accession>
<evidence type="ECO:0000259" key="1">
    <source>
        <dbReference type="Pfam" id="PF13192"/>
    </source>
</evidence>
<dbReference type="InterPro" id="IPR012336">
    <property type="entry name" value="Thioredoxin-like_fold"/>
</dbReference>
<evidence type="ECO:0000313" key="2">
    <source>
        <dbReference type="EMBL" id="MBO8441079.1"/>
    </source>
</evidence>
<dbReference type="PANTHER" id="PTHR36450:SF1">
    <property type="entry name" value="THIOREDOXIN"/>
    <property type="match status" value="1"/>
</dbReference>
<evidence type="ECO:0000313" key="3">
    <source>
        <dbReference type="Proteomes" id="UP000823614"/>
    </source>
</evidence>
<dbReference type="InterPro" id="IPR036249">
    <property type="entry name" value="Thioredoxin-like_sf"/>
</dbReference>
<dbReference type="AlphaFoldDB" id="A0A9D9E4A2"/>
<dbReference type="Gene3D" id="3.40.30.10">
    <property type="entry name" value="Glutaredoxin"/>
    <property type="match status" value="1"/>
</dbReference>